<evidence type="ECO:0000313" key="1">
    <source>
        <dbReference type="EMBL" id="SMF36709.1"/>
    </source>
</evidence>
<organism evidence="1 2">
    <name type="scientific">Xaviernesmea oryzae</name>
    <dbReference type="NCBI Taxonomy" id="464029"/>
    <lineage>
        <taxon>Bacteria</taxon>
        <taxon>Pseudomonadati</taxon>
        <taxon>Pseudomonadota</taxon>
        <taxon>Alphaproteobacteria</taxon>
        <taxon>Hyphomicrobiales</taxon>
        <taxon>Rhizobiaceae</taxon>
        <taxon>Rhizobium/Agrobacterium group</taxon>
        <taxon>Xaviernesmea</taxon>
    </lineage>
</organism>
<proteinExistence type="predicted"/>
<dbReference type="STRING" id="464029.SAMN02982989_1519"/>
<dbReference type="AlphaFoldDB" id="A0A1X7EMT9"/>
<name>A0A1X7EMT9_9HYPH</name>
<keyword evidence="2" id="KW-1185">Reference proteome</keyword>
<dbReference type="EMBL" id="FXAF01000006">
    <property type="protein sequence ID" value="SMF36709.1"/>
    <property type="molecule type" value="Genomic_DNA"/>
</dbReference>
<dbReference type="OrthoDB" id="7576888at2"/>
<protein>
    <recommendedName>
        <fullName evidence="3">STAS domain-containing protein</fullName>
    </recommendedName>
</protein>
<accession>A0A1X7EMT9</accession>
<gene>
    <name evidence="1" type="ORF">SAMN02982989_1519</name>
</gene>
<dbReference type="Proteomes" id="UP000192903">
    <property type="component" value="Unassembled WGS sequence"/>
</dbReference>
<evidence type="ECO:0008006" key="3">
    <source>
        <dbReference type="Google" id="ProtNLM"/>
    </source>
</evidence>
<sequence length="109" mass="11867">MPASNVKDDFLQLPQNLTVRSIAAVQQEILQFIDKNTSATIEIGDDCQADISFIQLMEATRIYAGTAGKHITLAEPADGAVLDALQRGGFLEGMSEEDAKFWLHQGGMQ</sequence>
<reference evidence="2" key="1">
    <citation type="submission" date="2017-04" db="EMBL/GenBank/DDBJ databases">
        <authorList>
            <person name="Varghese N."/>
            <person name="Submissions S."/>
        </authorList>
    </citation>
    <scope>NUCLEOTIDE SEQUENCE [LARGE SCALE GENOMIC DNA]</scope>
    <source>
        <strain evidence="2">B4P</strain>
    </source>
</reference>
<dbReference type="RefSeq" id="WP_085421820.1">
    <property type="nucleotide sequence ID" value="NZ_FXAF01000006.1"/>
</dbReference>
<evidence type="ECO:0000313" key="2">
    <source>
        <dbReference type="Proteomes" id="UP000192903"/>
    </source>
</evidence>